<dbReference type="AlphaFoldDB" id="A0A084QYX3"/>
<name>A0A084QYX3_STAC4</name>
<feature type="non-terminal residue" evidence="1">
    <location>
        <position position="1"/>
    </location>
</feature>
<dbReference type="Proteomes" id="UP000028524">
    <property type="component" value="Unassembled WGS sequence"/>
</dbReference>
<dbReference type="HOGENOM" id="CLU_1521447_0_0_1"/>
<reference evidence="1 2" key="1">
    <citation type="journal article" date="2014" name="BMC Genomics">
        <title>Comparative genome sequencing reveals chemotype-specific gene clusters in the toxigenic black mold Stachybotrys.</title>
        <authorList>
            <person name="Semeiks J."/>
            <person name="Borek D."/>
            <person name="Otwinowski Z."/>
            <person name="Grishin N.V."/>
        </authorList>
    </citation>
    <scope>NUCLEOTIDE SEQUENCE [LARGE SCALE GENOMIC DNA]</scope>
    <source>
        <strain evidence="1 2">IBT 40285</strain>
    </source>
</reference>
<proteinExistence type="predicted"/>
<accession>A0A084QYX3</accession>
<dbReference type="SUPFAM" id="SSF53067">
    <property type="entry name" value="Actin-like ATPase domain"/>
    <property type="match status" value="1"/>
</dbReference>
<gene>
    <name evidence="1" type="ORF">S40285_00122</name>
</gene>
<dbReference type="InterPro" id="IPR043129">
    <property type="entry name" value="ATPase_NBD"/>
</dbReference>
<evidence type="ECO:0000313" key="2">
    <source>
        <dbReference type="Proteomes" id="UP000028524"/>
    </source>
</evidence>
<dbReference type="OMA" id="MERRCDI"/>
<protein>
    <submittedName>
        <fullName evidence="1">Uncharacterized protein</fullName>
    </submittedName>
</protein>
<dbReference type="OrthoDB" id="2963168at2759"/>
<dbReference type="CDD" id="cd10170">
    <property type="entry name" value="ASKHA_NBD_HSP70"/>
    <property type="match status" value="1"/>
</dbReference>
<dbReference type="InParanoid" id="A0A084QYX3"/>
<dbReference type="EMBL" id="KL659601">
    <property type="protein sequence ID" value="KFA69158.1"/>
    <property type="molecule type" value="Genomic_DNA"/>
</dbReference>
<dbReference type="STRING" id="1283841.A0A084QYX3"/>
<organism evidence="1 2">
    <name type="scientific">Stachybotrys chlorohalonatus (strain IBT 40285)</name>
    <dbReference type="NCBI Taxonomy" id="1283841"/>
    <lineage>
        <taxon>Eukaryota</taxon>
        <taxon>Fungi</taxon>
        <taxon>Dikarya</taxon>
        <taxon>Ascomycota</taxon>
        <taxon>Pezizomycotina</taxon>
        <taxon>Sordariomycetes</taxon>
        <taxon>Hypocreomycetidae</taxon>
        <taxon>Hypocreales</taxon>
        <taxon>Stachybotryaceae</taxon>
        <taxon>Stachybotrys</taxon>
    </lineage>
</organism>
<evidence type="ECO:0000313" key="1">
    <source>
        <dbReference type="EMBL" id="KFA69158.1"/>
    </source>
</evidence>
<keyword evidence="2" id="KW-1185">Reference proteome</keyword>
<dbReference type="PANTHER" id="PTHR14187">
    <property type="entry name" value="ALPHA KINASE/ELONGATION FACTOR 2 KINASE"/>
    <property type="match status" value="1"/>
</dbReference>
<dbReference type="PANTHER" id="PTHR14187:SF5">
    <property type="entry name" value="HEAT SHOCK 70 KDA PROTEIN 12A"/>
    <property type="match status" value="1"/>
</dbReference>
<dbReference type="Gene3D" id="3.30.420.40">
    <property type="match status" value="2"/>
</dbReference>
<sequence length="177" mass="19525">VQDSNEKLVITLDFGTTFSGIAFFFLNQHDATIASILDWPGAEGQSVPKIPTLVHYFGSASSVVRRSNKTAQRRYVNDCGEFHRSAGTYKIFLQAAKQAGLYPVTLIYEPKAAALYTMHSLYFAMKEGDAFVVCDAGGGTVDLISYEVARLTPNLQLKEVVPGKDIPKREPCSIDRR</sequence>